<evidence type="ECO:0000313" key="1">
    <source>
        <dbReference type="EMBL" id="TCD61664.1"/>
    </source>
</evidence>
<comment type="caution">
    <text evidence="1">The sequence shown here is derived from an EMBL/GenBank/DDBJ whole genome shotgun (WGS) entry which is preliminary data.</text>
</comment>
<organism evidence="1 2">
    <name type="scientific">Steccherinum ochraceum</name>
    <dbReference type="NCBI Taxonomy" id="92696"/>
    <lineage>
        <taxon>Eukaryota</taxon>
        <taxon>Fungi</taxon>
        <taxon>Dikarya</taxon>
        <taxon>Basidiomycota</taxon>
        <taxon>Agaricomycotina</taxon>
        <taxon>Agaricomycetes</taxon>
        <taxon>Polyporales</taxon>
        <taxon>Steccherinaceae</taxon>
        <taxon>Steccherinum</taxon>
    </lineage>
</organism>
<protein>
    <recommendedName>
        <fullName evidence="3">F-box domain-containing protein</fullName>
    </recommendedName>
</protein>
<evidence type="ECO:0000313" key="2">
    <source>
        <dbReference type="Proteomes" id="UP000292702"/>
    </source>
</evidence>
<name>A0A4R0RH59_9APHY</name>
<evidence type="ECO:0008006" key="3">
    <source>
        <dbReference type="Google" id="ProtNLM"/>
    </source>
</evidence>
<accession>A0A4R0RH59</accession>
<dbReference type="OrthoDB" id="3226064at2759"/>
<sequence length="433" mass="49237">MSSRAGVAAIEKGEENASVEHFRLMSLSILVQAIQGQTAPECHKFGILDLPGEIVEKIVVELHDLPCSISAFARTCNHHRLLIYHPSDTFLWRSIFLTQYDDPRLLRSRHRLHLEVDFDFGHAFRERTFAANYLRKVPILEDGSDVKVDLEDVAAEECQSLRALNAVLSLIDTASPISVTVADYYPAGESYDGYWTSLAFRQASQRATKHPPSPDLLDSPSLNTFRYHHAVAHGIPAALLARLRSETIDPEWDDSLLAQALYKLTARHVLISSIRELDLEPFSLQLAMPPLILHKRAYDLSRLRRSRLYGPFVPFDPSPYEWDVDPEDFHDFRVDWAWVAPIAIIMRSILDAVIDNWMPNYRMGAHALRPGAWTPPFYLNLGFTHAVEPKQNRDWAGVEGMWRRLETWLSLPVVQGEASGQPAKFCLIIVKKL</sequence>
<gene>
    <name evidence="1" type="ORF">EIP91_008112</name>
</gene>
<proteinExistence type="predicted"/>
<keyword evidence="2" id="KW-1185">Reference proteome</keyword>
<dbReference type="STRING" id="92696.A0A4R0RH59"/>
<dbReference type="Proteomes" id="UP000292702">
    <property type="component" value="Unassembled WGS sequence"/>
</dbReference>
<dbReference type="AlphaFoldDB" id="A0A4R0RH59"/>
<reference evidence="1 2" key="1">
    <citation type="submission" date="2018-11" db="EMBL/GenBank/DDBJ databases">
        <title>Genome assembly of Steccherinum ochraceum LE-BIN_3174, the white-rot fungus of the Steccherinaceae family (The Residual Polyporoid clade, Polyporales, Basidiomycota).</title>
        <authorList>
            <person name="Fedorova T.V."/>
            <person name="Glazunova O.A."/>
            <person name="Landesman E.O."/>
            <person name="Moiseenko K.V."/>
            <person name="Psurtseva N.V."/>
            <person name="Savinova O.S."/>
            <person name="Shakhova N.V."/>
            <person name="Tyazhelova T.V."/>
            <person name="Vasina D.V."/>
        </authorList>
    </citation>
    <scope>NUCLEOTIDE SEQUENCE [LARGE SCALE GENOMIC DNA]</scope>
    <source>
        <strain evidence="1 2">LE-BIN_3174</strain>
    </source>
</reference>
<dbReference type="EMBL" id="RWJN01000441">
    <property type="protein sequence ID" value="TCD61664.1"/>
    <property type="molecule type" value="Genomic_DNA"/>
</dbReference>